<evidence type="ECO:0000256" key="1">
    <source>
        <dbReference type="SAM" id="SignalP"/>
    </source>
</evidence>
<dbReference type="EMBL" id="CP002580">
    <property type="protein sequence ID" value="AJK44720.1"/>
    <property type="molecule type" value="Genomic_DNA"/>
</dbReference>
<evidence type="ECO:0000313" key="2">
    <source>
        <dbReference type="EMBL" id="AJK44720.1"/>
    </source>
</evidence>
<dbReference type="Proteomes" id="UP000031838">
    <property type="component" value="Chromosome 1"/>
</dbReference>
<dbReference type="HOGENOM" id="CLU_126613_1_0_4"/>
<organism evidence="2 3">
    <name type="scientific">Burkholderia plantarii</name>
    <dbReference type="NCBI Taxonomy" id="41899"/>
    <lineage>
        <taxon>Bacteria</taxon>
        <taxon>Pseudomonadati</taxon>
        <taxon>Pseudomonadota</taxon>
        <taxon>Betaproteobacteria</taxon>
        <taxon>Burkholderiales</taxon>
        <taxon>Burkholderiaceae</taxon>
        <taxon>Burkholderia</taxon>
    </lineage>
</organism>
<evidence type="ECO:0008006" key="4">
    <source>
        <dbReference type="Google" id="ProtNLM"/>
    </source>
</evidence>
<dbReference type="AlphaFoldDB" id="A0A0B6RUH0"/>
<sequence length="173" mass="17037">MKSTQKMRGLAAKWAVGLLAAGCAASAFAELGGAPTPPPAGDTAAVVRTLSPSINASAQLAGSGSTAGGAYTVRETTLGSGTVIREYLGANGTVFGFAWQGPTKPDLAALLGAYLPQYLSGVEASHAAHGLRAPIAVDSGSLVVHAGGHMGAFVGQAWLPAALPAGVTGNDIQ</sequence>
<gene>
    <name evidence="2" type="ORF">BGL_1c01670</name>
</gene>
<accession>A0A0B6RUH0</accession>
<keyword evidence="1" id="KW-0732">Signal</keyword>
<proteinExistence type="predicted"/>
<dbReference type="InterPro" id="IPR021267">
    <property type="entry name" value="DUF2844"/>
</dbReference>
<name>A0A0B6RUH0_BURPL</name>
<feature type="chain" id="PRO_5002109700" description="DUF2844 domain-containing protein" evidence="1">
    <location>
        <begin position="30"/>
        <end position="173"/>
    </location>
</feature>
<evidence type="ECO:0000313" key="3">
    <source>
        <dbReference type="Proteomes" id="UP000031838"/>
    </source>
</evidence>
<dbReference type="KEGG" id="bgp:BGL_1c01670"/>
<feature type="signal peptide" evidence="1">
    <location>
        <begin position="1"/>
        <end position="29"/>
    </location>
</feature>
<reference evidence="3" key="1">
    <citation type="submission" date="2011-03" db="EMBL/GenBank/DDBJ databases">
        <authorList>
            <person name="Voget S."/>
            <person name="Streit W.R."/>
            <person name="Jaeger K.E."/>
            <person name="Daniel R."/>
        </authorList>
    </citation>
    <scope>NUCLEOTIDE SEQUENCE [LARGE SCALE GENOMIC DNA]</scope>
    <source>
        <strain evidence="3">PG1</strain>
    </source>
</reference>
<dbReference type="KEGG" id="bpla:bpln_1g01680"/>
<reference evidence="2 3" key="2">
    <citation type="journal article" date="2016" name="Appl. Microbiol. Biotechnol.">
        <title>Mutations improving production and secretion of extracellular lipase by Burkholderia glumae PG1.</title>
        <authorList>
            <person name="Knapp A."/>
            <person name="Voget S."/>
            <person name="Gao R."/>
            <person name="Zaburannyi N."/>
            <person name="Krysciak D."/>
            <person name="Breuer M."/>
            <person name="Hauer B."/>
            <person name="Streit W.R."/>
            <person name="Muller R."/>
            <person name="Daniel R."/>
            <person name="Jaeger K.E."/>
        </authorList>
    </citation>
    <scope>NUCLEOTIDE SEQUENCE [LARGE SCALE GENOMIC DNA]</scope>
    <source>
        <strain evidence="2 3">PG1</strain>
    </source>
</reference>
<keyword evidence="3" id="KW-1185">Reference proteome</keyword>
<dbReference type="Pfam" id="PF11005">
    <property type="entry name" value="DUF2844"/>
    <property type="match status" value="1"/>
</dbReference>
<protein>
    <recommendedName>
        <fullName evidence="4">DUF2844 domain-containing protein</fullName>
    </recommendedName>
</protein>